<reference evidence="1 2" key="1">
    <citation type="submission" date="2016-11" db="EMBL/GenBank/DDBJ databases">
        <title>Networking in microbes: conjugative elements and plasmids in the genus Alteromonas.</title>
        <authorList>
            <person name="Lopez-Perez M."/>
            <person name="Ramon-Marco N."/>
            <person name="Rodriguez-Valera F."/>
        </authorList>
    </citation>
    <scope>NUCLEOTIDE SEQUENCE [LARGE SCALE GENOMIC DNA]</scope>
    <source>
        <strain evidence="1 2">CP48</strain>
    </source>
</reference>
<dbReference type="EMBL" id="CP018024">
    <property type="protein sequence ID" value="APD91577.1"/>
    <property type="molecule type" value="Genomic_DNA"/>
</dbReference>
<dbReference type="Proteomes" id="UP000182101">
    <property type="component" value="Chromosome"/>
</dbReference>
<accession>A0AAC9NTQ0</accession>
<evidence type="ECO:0000313" key="1">
    <source>
        <dbReference type="EMBL" id="APD91577.1"/>
    </source>
</evidence>
<name>A0AAC9NTQ0_9ALTE</name>
<dbReference type="RefSeq" id="WP_071960300.1">
    <property type="nucleotide sequence ID" value="NZ_CP018024.1"/>
</dbReference>
<organism evidence="1 2">
    <name type="scientific">Alteromonas mediterranea</name>
    <dbReference type="NCBI Taxonomy" id="314275"/>
    <lineage>
        <taxon>Bacteria</taxon>
        <taxon>Pseudomonadati</taxon>
        <taxon>Pseudomonadota</taxon>
        <taxon>Gammaproteobacteria</taxon>
        <taxon>Alteromonadales</taxon>
        <taxon>Alteromonadaceae</taxon>
        <taxon>Alteromonas/Salinimonas group</taxon>
        <taxon>Alteromonas</taxon>
    </lineage>
</organism>
<evidence type="ECO:0000313" key="2">
    <source>
        <dbReference type="Proteomes" id="UP000182101"/>
    </source>
</evidence>
<gene>
    <name evidence="1" type="ORF">BM524_18230</name>
</gene>
<sequence length="105" mass="12841">MKNVEKSIERDVFRIMRHKLKGKNSEVELKCWRMVKISKVIFSRFGVLPYQIRLKHLIWYFDIVMFWDIEMPASTQYRYYLAIKGFCECVGTWGHWKGHLEIRRP</sequence>
<dbReference type="AlphaFoldDB" id="A0AAC9NTQ0"/>
<protein>
    <submittedName>
        <fullName evidence="1">Uncharacterized protein</fullName>
    </submittedName>
</protein>
<proteinExistence type="predicted"/>